<dbReference type="EMBL" id="CP074133">
    <property type="protein sequence ID" value="QUX24173.1"/>
    <property type="molecule type" value="Genomic_DNA"/>
</dbReference>
<gene>
    <name evidence="1" type="ORF">KGD84_07685</name>
</gene>
<evidence type="ECO:0000313" key="2">
    <source>
        <dbReference type="Proteomes" id="UP000676079"/>
    </source>
</evidence>
<reference evidence="1 2" key="1">
    <citation type="submission" date="2021-05" db="EMBL/GenBank/DDBJ databases">
        <title>Direct Submission.</title>
        <authorList>
            <person name="Li K."/>
            <person name="Gao J."/>
        </authorList>
    </citation>
    <scope>NUCLEOTIDE SEQUENCE [LARGE SCALE GENOMIC DNA]</scope>
    <source>
        <strain evidence="1 2">Mg02</strain>
    </source>
</reference>
<accession>A0ABX8BUX4</accession>
<protein>
    <submittedName>
        <fullName evidence="1">SIR2 family protein</fullName>
    </submittedName>
</protein>
<organism evidence="1 2">
    <name type="scientific">Nocardiopsis changdeensis</name>
    <dbReference type="NCBI Taxonomy" id="2831969"/>
    <lineage>
        <taxon>Bacteria</taxon>
        <taxon>Bacillati</taxon>
        <taxon>Actinomycetota</taxon>
        <taxon>Actinomycetes</taxon>
        <taxon>Streptosporangiales</taxon>
        <taxon>Nocardiopsidaceae</taxon>
        <taxon>Nocardiopsis</taxon>
    </lineage>
</organism>
<evidence type="ECO:0000313" key="1">
    <source>
        <dbReference type="EMBL" id="QUX24173.1"/>
    </source>
</evidence>
<keyword evidence="2" id="KW-1185">Reference proteome</keyword>
<dbReference type="RefSeq" id="WP_260697196.1">
    <property type="nucleotide sequence ID" value="NZ_CP074133.1"/>
</dbReference>
<proteinExistence type="predicted"/>
<sequence>MSTDSLTRALVRRFTDVGEGGVEDSLSQFRDFVGSFEDLLGPLDVAASGISAASPLIGVIGENFFDEEVLQGVVKSEGYLRDIYNIGVAITLDEIQRRAVNFECTRELAEKVHALAKKNGEKCYFGTLNYDGLVYASNIETSWIDKCDLAHGRREVEGVVVEGARPACGWLLREVGDFPEDRDFIFLELHGSIAWLKCPGCSKVVRFPASELRDIDYWIGLCNRLSLWQPQVILTSKYEKLNRMRVDPFSLAYNEFIRGVARSNSLLVAGYGFGDIGINEIIADALRFETQVLISTIESGPSDWDIFQSLGVGEGGLRRYLDICRCGLPGALSCEHWDRWRDAVVSWR</sequence>
<dbReference type="Proteomes" id="UP000676079">
    <property type="component" value="Chromosome"/>
</dbReference>
<name>A0ABX8BUX4_9ACTN</name>